<dbReference type="InterPro" id="IPR032319">
    <property type="entry name" value="CLP1_P"/>
</dbReference>
<dbReference type="InterPro" id="IPR027417">
    <property type="entry name" value="P-loop_NTPase"/>
</dbReference>
<evidence type="ECO:0000256" key="5">
    <source>
        <dbReference type="ARBA" id="ARBA00022840"/>
    </source>
</evidence>
<feature type="region of interest" description="Disordered" evidence="6">
    <location>
        <begin position="208"/>
        <end position="249"/>
    </location>
</feature>
<dbReference type="GO" id="GO:0000448">
    <property type="term" value="P:cleavage in ITS2 between 5.8S rRNA and LSU-rRNA of tricistronic rRNA transcript (SSU-rRNA, 5.8S rRNA, LSU-rRNA)"/>
    <property type="evidence" value="ECO:0007669"/>
    <property type="project" value="TreeGrafter"/>
</dbReference>
<dbReference type="AlphaFoldDB" id="A0A9K3GE59"/>
<dbReference type="PANTHER" id="PTHR12755">
    <property type="entry name" value="CLEAVAGE/POLYADENYLATION FACTOR IA SUBUNIT CLP1P"/>
    <property type="match status" value="1"/>
</dbReference>
<dbReference type="GO" id="GO:0051731">
    <property type="term" value="F:polynucleotide 5'-hydroxyl-kinase activity"/>
    <property type="evidence" value="ECO:0007669"/>
    <property type="project" value="InterPro"/>
</dbReference>
<keyword evidence="3" id="KW-0547">Nucleotide-binding</keyword>
<dbReference type="Proteomes" id="UP000265618">
    <property type="component" value="Unassembled WGS sequence"/>
</dbReference>
<feature type="compositionally biased region" description="Basic and acidic residues" evidence="6">
    <location>
        <begin position="208"/>
        <end position="217"/>
    </location>
</feature>
<evidence type="ECO:0000256" key="2">
    <source>
        <dbReference type="ARBA" id="ARBA00022679"/>
    </source>
</evidence>
<organism evidence="8 9">
    <name type="scientific">Kipferlia bialata</name>
    <dbReference type="NCBI Taxonomy" id="797122"/>
    <lineage>
        <taxon>Eukaryota</taxon>
        <taxon>Metamonada</taxon>
        <taxon>Carpediemonas-like organisms</taxon>
        <taxon>Kipferlia</taxon>
    </lineage>
</organism>
<feature type="compositionally biased region" description="Polar residues" evidence="6">
    <location>
        <begin position="60"/>
        <end position="69"/>
    </location>
</feature>
<evidence type="ECO:0000256" key="3">
    <source>
        <dbReference type="ARBA" id="ARBA00022741"/>
    </source>
</evidence>
<feature type="region of interest" description="Disordered" evidence="6">
    <location>
        <begin position="1"/>
        <end position="133"/>
    </location>
</feature>
<name>A0A9K3GE59_9EUKA</name>
<evidence type="ECO:0000313" key="8">
    <source>
        <dbReference type="EMBL" id="GIQ79362.1"/>
    </source>
</evidence>
<reference evidence="8 9" key="1">
    <citation type="journal article" date="2018" name="PLoS ONE">
        <title>The draft genome of Kipferlia bialata reveals reductive genome evolution in fornicate parasites.</title>
        <authorList>
            <person name="Tanifuji G."/>
            <person name="Takabayashi S."/>
            <person name="Kume K."/>
            <person name="Takagi M."/>
            <person name="Nakayama T."/>
            <person name="Kamikawa R."/>
            <person name="Inagaki Y."/>
            <person name="Hashimoto T."/>
        </authorList>
    </citation>
    <scope>NUCLEOTIDE SEQUENCE [LARGE SCALE GENOMIC DNA]</scope>
    <source>
        <strain evidence="8">NY0173</strain>
    </source>
</reference>
<feature type="compositionally biased region" description="Basic and acidic residues" evidence="6">
    <location>
        <begin position="110"/>
        <end position="128"/>
    </location>
</feature>
<dbReference type="OrthoDB" id="2405412at2759"/>
<keyword evidence="4" id="KW-0418">Kinase</keyword>
<feature type="domain" description="Clp1 P-loop" evidence="7">
    <location>
        <begin position="257"/>
        <end position="401"/>
    </location>
</feature>
<dbReference type="PANTHER" id="PTHR12755:SF3">
    <property type="entry name" value="POLYNUCLEOTIDE 5'-HYDROXYL-KINASE NOL9"/>
    <property type="match status" value="1"/>
</dbReference>
<evidence type="ECO:0000259" key="7">
    <source>
        <dbReference type="Pfam" id="PF16575"/>
    </source>
</evidence>
<dbReference type="Pfam" id="PF16575">
    <property type="entry name" value="CLP1_P"/>
    <property type="match status" value="1"/>
</dbReference>
<keyword evidence="5" id="KW-0067">ATP-binding</keyword>
<feature type="compositionally biased region" description="Basic and acidic residues" evidence="6">
    <location>
        <begin position="29"/>
        <end position="59"/>
    </location>
</feature>
<evidence type="ECO:0000313" key="9">
    <source>
        <dbReference type="Proteomes" id="UP000265618"/>
    </source>
</evidence>
<dbReference type="GO" id="GO:0005524">
    <property type="term" value="F:ATP binding"/>
    <property type="evidence" value="ECO:0007669"/>
    <property type="project" value="UniProtKB-KW"/>
</dbReference>
<evidence type="ECO:0000256" key="1">
    <source>
        <dbReference type="ARBA" id="ARBA00011003"/>
    </source>
</evidence>
<comment type="caution">
    <text evidence="8">The sequence shown here is derived from an EMBL/GenBank/DDBJ whole genome shotgun (WGS) entry which is preliminary data.</text>
</comment>
<dbReference type="GO" id="GO:0005634">
    <property type="term" value="C:nucleus"/>
    <property type="evidence" value="ECO:0007669"/>
    <property type="project" value="TreeGrafter"/>
</dbReference>
<accession>A0A9K3GE59</accession>
<comment type="similarity">
    <text evidence="1">Belongs to the Clp1 family. NOL9/GRC3 subfamily.</text>
</comment>
<keyword evidence="9" id="KW-1185">Reference proteome</keyword>
<feature type="compositionally biased region" description="Basic and acidic residues" evidence="6">
    <location>
        <begin position="70"/>
        <end position="84"/>
    </location>
</feature>
<evidence type="ECO:0000256" key="4">
    <source>
        <dbReference type="ARBA" id="ARBA00022777"/>
    </source>
</evidence>
<feature type="compositionally biased region" description="Low complexity" evidence="6">
    <location>
        <begin position="88"/>
        <end position="102"/>
    </location>
</feature>
<proteinExistence type="inferred from homology"/>
<gene>
    <name evidence="8" type="ORF">KIPB_000002</name>
</gene>
<dbReference type="Gene3D" id="3.40.50.300">
    <property type="entry name" value="P-loop containing nucleotide triphosphate hydrolases"/>
    <property type="match status" value="1"/>
</dbReference>
<dbReference type="InterPro" id="IPR045116">
    <property type="entry name" value="Clp1/Grc3"/>
</dbReference>
<feature type="compositionally biased region" description="Basic and acidic residues" evidence="6">
    <location>
        <begin position="1"/>
        <end position="17"/>
    </location>
</feature>
<protein>
    <recommendedName>
        <fullName evidence="7">Clp1 P-loop domain-containing protein</fullName>
    </recommendedName>
</protein>
<sequence>MDRGGRGRERQRQPPLRERHRGLGPADPRSSRDPYPREREPREPSLKRGYVEVAVKQERVSSPQTGRSTQGREGERVLVRDRLLAKAPSVRDTTPSTPSTPSRHSRPSRPSRDSQGDRGERERERVKTEPGAYPPLRERVRVDVKPVIPAPAIPTCPMHRVSHPPEEIRKQYSLAKDTAAFGISNDAPVPAGAWLGLCHKLCTQEAEREAEREKETAEVTPVGGDVDMTTPVATDTAAEPTPSAPTSTLPKRVLVTGSTSTGKSAFVRTLVNVMLSTHGQDVYILDADPGQSEWGPQCCVSVFKATLALPPFTSPYSSAPSMSTAPVVCLPFGHLTPREEPMVHASIVEECLTRVPPSALLVVNAHGWNTGFGSEALDTLIRAVSPQAVVEMRHPSAMSAFQQEGSRRLSPLMLPSGCVLLDCEAAKGSKRARAVRDISLLRRLDPSLCPMSNGPWAGLGRLPAYRCPLSSVSVVFAGQTQSSSRDMAGADTAASIAGKTVLLVGEAGVVGVGLVWSVSPLGHVHLVTSLSPSGMQGVTQLFMPASGGLALPAHIRQRHGERYIVNTKDTRPGALPVVSKPMQR</sequence>
<evidence type="ECO:0000256" key="6">
    <source>
        <dbReference type="SAM" id="MobiDB-lite"/>
    </source>
</evidence>
<dbReference type="EMBL" id="BDIP01000001">
    <property type="protein sequence ID" value="GIQ79362.1"/>
    <property type="molecule type" value="Genomic_DNA"/>
</dbReference>
<keyword evidence="2" id="KW-0808">Transferase</keyword>